<accession>W8UD94</accession>
<feature type="domain" description="YqcC-like" evidence="2">
    <location>
        <begin position="74"/>
        <end position="170"/>
    </location>
</feature>
<dbReference type="AlphaFoldDB" id="W8UD94"/>
<dbReference type="HOGENOM" id="CLU_130358_0_0_6"/>
<protein>
    <submittedName>
        <fullName evidence="3">Amelogenin</fullName>
    </submittedName>
</protein>
<comment type="similarity">
    <text evidence="1">To the N-terminal of E.carotovora exoenzyme regulation regulon ORF1. The C-terminal part is colinear with YqcB.</text>
</comment>
<gene>
    <name evidence="3" type="ORF">KPNJ2_01134</name>
</gene>
<sequence>MKAGCTCLWMNMVRRPQEKFSRTSREHQCSGTAAKRTGSTVYTVLPFFISPADLLSCARFLTHRGFPMTLHDSVRDRLRAIEALLRETEHWQETAPDSSAFASDKPFCLDTLEPLEWLQWVLIPRMHQLLESGQPLPQNFAVAPYYEMALDQAHPVRESMLAELLLLDALFAGEQA</sequence>
<dbReference type="Pfam" id="PF04287">
    <property type="entry name" value="DUF446"/>
    <property type="match status" value="1"/>
</dbReference>
<dbReference type="InterPro" id="IPR007384">
    <property type="entry name" value="UCP006257"/>
</dbReference>
<dbReference type="PANTHER" id="PTHR39586">
    <property type="entry name" value="CYTOPLASMIC PROTEIN-RELATED"/>
    <property type="match status" value="1"/>
</dbReference>
<evidence type="ECO:0000259" key="2">
    <source>
        <dbReference type="Pfam" id="PF04287"/>
    </source>
</evidence>
<evidence type="ECO:0000313" key="4">
    <source>
        <dbReference type="Proteomes" id="UP000019586"/>
    </source>
</evidence>
<dbReference type="FunFam" id="1.20.1440.40:FF:000001">
    <property type="entry name" value="DUF446 domain protein"/>
    <property type="match status" value="1"/>
</dbReference>
<reference evidence="3 4" key="1">
    <citation type="journal article" date="2014" name="Proc. Natl. Acad. Sci. U.S.A.">
        <title>Molecular dissection of the evolution of carbapenem-resistant multilocus sequence type 258 Klebsiella pneumoniae.</title>
        <authorList>
            <person name="Deleo F.R."/>
            <person name="Chen L."/>
            <person name="Porcella S.F."/>
            <person name="Martens C.A."/>
            <person name="Kobayashi S.D."/>
            <person name="Porter A.R."/>
            <person name="Chavda K.D."/>
            <person name="Jacobs M.R."/>
            <person name="Mathema B."/>
            <person name="Olsen R.J."/>
            <person name="Bonomo R.A."/>
            <person name="Musser J.M."/>
            <person name="Kreiswirth B.N."/>
        </authorList>
    </citation>
    <scope>NUCLEOTIDE SEQUENCE [LARGE SCALE GENOMIC DNA]</scope>
    <source>
        <strain evidence="3">30684/NJST258_2</strain>
    </source>
</reference>
<dbReference type="KEGG" id="kps:KPNJ2_01134"/>
<evidence type="ECO:0000313" key="3">
    <source>
        <dbReference type="EMBL" id="AHM77914.1"/>
    </source>
</evidence>
<organism evidence="3 4">
    <name type="scientific">Klebsiella pneumoniae 30684/NJST258_2</name>
    <dbReference type="NCBI Taxonomy" id="1420013"/>
    <lineage>
        <taxon>Bacteria</taxon>
        <taxon>Pseudomonadati</taxon>
        <taxon>Pseudomonadota</taxon>
        <taxon>Gammaproteobacteria</taxon>
        <taxon>Enterobacterales</taxon>
        <taxon>Enterobacteriaceae</taxon>
        <taxon>Klebsiella/Raoultella group</taxon>
        <taxon>Klebsiella</taxon>
        <taxon>Klebsiella pneumoniae complex</taxon>
    </lineage>
</organism>
<dbReference type="GO" id="GO:0044010">
    <property type="term" value="P:single-species biofilm formation"/>
    <property type="evidence" value="ECO:0007669"/>
    <property type="project" value="TreeGrafter"/>
</dbReference>
<evidence type="ECO:0000256" key="1">
    <source>
        <dbReference type="ARBA" id="ARBA00060999"/>
    </source>
</evidence>
<dbReference type="Proteomes" id="UP000019586">
    <property type="component" value="Chromosome"/>
</dbReference>
<dbReference type="PANTHER" id="PTHR39586:SF1">
    <property type="entry name" value="CYTOPLASMIC PROTEIN"/>
    <property type="match status" value="1"/>
</dbReference>
<name>W8UD94_KLEPN</name>
<proteinExistence type="predicted"/>
<dbReference type="PATRIC" id="fig|1420013.3.peg.1082"/>
<dbReference type="InterPro" id="IPR023376">
    <property type="entry name" value="YqcC-like_dom"/>
</dbReference>
<dbReference type="InterPro" id="IPR036814">
    <property type="entry name" value="YqcC-like_sf"/>
</dbReference>
<dbReference type="SUPFAM" id="SSF158452">
    <property type="entry name" value="YqcC-like"/>
    <property type="match status" value="1"/>
</dbReference>
<dbReference type="Gene3D" id="1.20.1440.40">
    <property type="entry name" value="YqcC-like"/>
    <property type="match status" value="1"/>
</dbReference>
<dbReference type="EMBL" id="CP006918">
    <property type="protein sequence ID" value="AHM77914.1"/>
    <property type="molecule type" value="Genomic_DNA"/>
</dbReference>